<dbReference type="GO" id="GO:0042802">
    <property type="term" value="F:identical protein binding"/>
    <property type="evidence" value="ECO:0007669"/>
    <property type="project" value="TreeGrafter"/>
</dbReference>
<feature type="coiled-coil region" evidence="1">
    <location>
        <begin position="224"/>
        <end position="251"/>
    </location>
</feature>
<dbReference type="InterPro" id="IPR036890">
    <property type="entry name" value="HATPase_C_sf"/>
</dbReference>
<dbReference type="PANTHER" id="PTHR40448">
    <property type="entry name" value="TWO-COMPONENT SENSOR HISTIDINE KINASE"/>
    <property type="match status" value="1"/>
</dbReference>
<evidence type="ECO:0000256" key="1">
    <source>
        <dbReference type="SAM" id="Coils"/>
    </source>
</evidence>
<organism evidence="4 5">
    <name type="scientific">Anaeromicropila populeti</name>
    <dbReference type="NCBI Taxonomy" id="37658"/>
    <lineage>
        <taxon>Bacteria</taxon>
        <taxon>Bacillati</taxon>
        <taxon>Bacillota</taxon>
        <taxon>Clostridia</taxon>
        <taxon>Lachnospirales</taxon>
        <taxon>Lachnospiraceae</taxon>
        <taxon>Anaeromicropila</taxon>
    </lineage>
</organism>
<evidence type="ECO:0000313" key="4">
    <source>
        <dbReference type="EMBL" id="SFR80927.1"/>
    </source>
</evidence>
<evidence type="ECO:0000259" key="3">
    <source>
        <dbReference type="Pfam" id="PF14501"/>
    </source>
</evidence>
<dbReference type="EMBL" id="FOYZ01000006">
    <property type="protein sequence ID" value="SFR80927.1"/>
    <property type="molecule type" value="Genomic_DNA"/>
</dbReference>
<feature type="transmembrane region" description="Helical" evidence="2">
    <location>
        <begin position="194"/>
        <end position="218"/>
    </location>
</feature>
<dbReference type="PANTHER" id="PTHR40448:SF1">
    <property type="entry name" value="TWO-COMPONENT SENSOR HISTIDINE KINASE"/>
    <property type="match status" value="1"/>
</dbReference>
<dbReference type="Proteomes" id="UP000199659">
    <property type="component" value="Unassembled WGS sequence"/>
</dbReference>
<feature type="transmembrane region" description="Helical" evidence="2">
    <location>
        <begin position="92"/>
        <end position="116"/>
    </location>
</feature>
<dbReference type="Gene3D" id="3.30.565.10">
    <property type="entry name" value="Histidine kinase-like ATPase, C-terminal domain"/>
    <property type="match status" value="1"/>
</dbReference>
<evidence type="ECO:0000256" key="2">
    <source>
        <dbReference type="SAM" id="Phobius"/>
    </source>
</evidence>
<sequence length="440" mass="50558">MFLYCIMFLLYIISYAIDPFIWIHAYYTVFTPKYREKGYYVGAFLGLYAIIIVKQIMTFRGVGIASIAFFPIMFAYIIIISNLLFKGTFKANIYLFIIIYIVSIIVDCLVGGLWIISTNAANDEYAAIGILNLGITISARTVNLICYRFLLPLLSKNKLFIKWKGMYATVLFNIATVIPLLIIFYNIIGSKSEILLLALGVELLIAVLFSLYIAYTIYQKSRIQDMKNKKIEEMKSQLAFYEEKTESIKNLRKLRHDMKSHISQIMRIAKEENSSNVINYINALYLDIDIADEICTIDNLFLASIITEKKKHAGKKGITFQSEITVSIFPLTNQELTSLFANILDNALEATDRIQDGRKKYVDLEIFCEKEIVHIICKNSFAERPKRDKKGNYVTSKENRTNHGMGMLIIKDIVVKYSGEMTTFYDAEEFILSISFRNSM</sequence>
<keyword evidence="2" id="KW-0812">Transmembrane</keyword>
<gene>
    <name evidence="4" type="ORF">SAMN05661086_01846</name>
</gene>
<proteinExistence type="predicted"/>
<keyword evidence="2" id="KW-0472">Membrane</keyword>
<keyword evidence="5" id="KW-1185">Reference proteome</keyword>
<evidence type="ECO:0000313" key="5">
    <source>
        <dbReference type="Proteomes" id="UP000199659"/>
    </source>
</evidence>
<dbReference type="AlphaFoldDB" id="A0A1I6JPP7"/>
<feature type="transmembrane region" description="Helical" evidence="2">
    <location>
        <begin position="128"/>
        <end position="154"/>
    </location>
</feature>
<keyword evidence="1" id="KW-0175">Coiled coil</keyword>
<reference evidence="4 5" key="1">
    <citation type="submission" date="2016-10" db="EMBL/GenBank/DDBJ databases">
        <authorList>
            <person name="de Groot N.N."/>
        </authorList>
    </citation>
    <scope>NUCLEOTIDE SEQUENCE [LARGE SCALE GENOMIC DNA]</scope>
    <source>
        <strain evidence="4 5">743A</strain>
    </source>
</reference>
<dbReference type="InterPro" id="IPR032834">
    <property type="entry name" value="NatK-like_C"/>
</dbReference>
<feature type="transmembrane region" description="Helical" evidence="2">
    <location>
        <begin position="166"/>
        <end position="188"/>
    </location>
</feature>
<feature type="domain" description="Sensor histidine kinase NatK-like C-terminal" evidence="3">
    <location>
        <begin position="334"/>
        <end position="436"/>
    </location>
</feature>
<accession>A0A1I6JPP7</accession>
<dbReference type="Pfam" id="PF14501">
    <property type="entry name" value="HATPase_c_5"/>
    <property type="match status" value="1"/>
</dbReference>
<feature type="transmembrane region" description="Helical" evidence="2">
    <location>
        <begin position="39"/>
        <end position="57"/>
    </location>
</feature>
<feature type="transmembrane region" description="Helical" evidence="2">
    <location>
        <begin position="6"/>
        <end position="27"/>
    </location>
</feature>
<protein>
    <submittedName>
        <fullName evidence="4">GHKL domain-containing protein</fullName>
    </submittedName>
</protein>
<name>A0A1I6JPP7_9FIRM</name>
<dbReference type="STRING" id="37658.SAMN05661086_01846"/>
<dbReference type="SUPFAM" id="SSF55874">
    <property type="entry name" value="ATPase domain of HSP90 chaperone/DNA topoisomerase II/histidine kinase"/>
    <property type="match status" value="1"/>
</dbReference>
<keyword evidence="2" id="KW-1133">Transmembrane helix</keyword>
<feature type="transmembrane region" description="Helical" evidence="2">
    <location>
        <begin position="63"/>
        <end position="85"/>
    </location>
</feature>